<gene>
    <name evidence="4" type="ORF">SAY87_002185</name>
</gene>
<evidence type="ECO:0000313" key="5">
    <source>
        <dbReference type="Proteomes" id="UP001345219"/>
    </source>
</evidence>
<evidence type="ECO:0000256" key="1">
    <source>
        <dbReference type="ARBA" id="ARBA00006643"/>
    </source>
</evidence>
<dbReference type="GO" id="GO:0009451">
    <property type="term" value="P:RNA modification"/>
    <property type="evidence" value="ECO:0007669"/>
    <property type="project" value="InterPro"/>
</dbReference>
<evidence type="ECO:0008006" key="6">
    <source>
        <dbReference type="Google" id="ProtNLM"/>
    </source>
</evidence>
<feature type="repeat" description="PPR" evidence="3">
    <location>
        <begin position="352"/>
        <end position="386"/>
    </location>
</feature>
<keyword evidence="5" id="KW-1185">Reference proteome</keyword>
<dbReference type="PROSITE" id="PS51375">
    <property type="entry name" value="PPR"/>
    <property type="match status" value="4"/>
</dbReference>
<dbReference type="Proteomes" id="UP001345219">
    <property type="component" value="Chromosome 2"/>
</dbReference>
<dbReference type="InterPro" id="IPR011990">
    <property type="entry name" value="TPR-like_helical_dom_sf"/>
</dbReference>
<dbReference type="Pfam" id="PF01535">
    <property type="entry name" value="PPR"/>
    <property type="match status" value="2"/>
</dbReference>
<dbReference type="EMBL" id="JAXIOK010000015">
    <property type="protein sequence ID" value="KAK4754081.1"/>
    <property type="molecule type" value="Genomic_DNA"/>
</dbReference>
<dbReference type="NCBIfam" id="TIGR00756">
    <property type="entry name" value="PPR"/>
    <property type="match status" value="4"/>
</dbReference>
<dbReference type="AlphaFoldDB" id="A0AAN7PUF3"/>
<dbReference type="Gene3D" id="1.25.40.10">
    <property type="entry name" value="Tetratricopeptide repeat domain"/>
    <property type="match status" value="3"/>
</dbReference>
<dbReference type="GO" id="GO:0003723">
    <property type="term" value="F:RNA binding"/>
    <property type="evidence" value="ECO:0007669"/>
    <property type="project" value="InterPro"/>
</dbReference>
<dbReference type="PANTHER" id="PTHR47926:SF376">
    <property type="entry name" value="TETRATRICOPEPTIDE-LIKE HELICAL DOMAIN SUPERFAMILY"/>
    <property type="match status" value="1"/>
</dbReference>
<reference evidence="4 5" key="1">
    <citation type="journal article" date="2023" name="Hortic Res">
        <title>Pangenome of water caltrop reveals structural variations and asymmetric subgenome divergence after allopolyploidization.</title>
        <authorList>
            <person name="Zhang X."/>
            <person name="Chen Y."/>
            <person name="Wang L."/>
            <person name="Yuan Y."/>
            <person name="Fang M."/>
            <person name="Shi L."/>
            <person name="Lu R."/>
            <person name="Comes H.P."/>
            <person name="Ma Y."/>
            <person name="Chen Y."/>
            <person name="Huang G."/>
            <person name="Zhou Y."/>
            <person name="Zheng Z."/>
            <person name="Qiu Y."/>
        </authorList>
    </citation>
    <scope>NUCLEOTIDE SEQUENCE [LARGE SCALE GENOMIC DNA]</scope>
    <source>
        <tissue evidence="4">Roots</tissue>
    </source>
</reference>
<dbReference type="FunFam" id="1.25.40.10:FF:000333">
    <property type="entry name" value="Pentatricopeptide repeat-containing protein"/>
    <property type="match status" value="1"/>
</dbReference>
<dbReference type="PANTHER" id="PTHR47926">
    <property type="entry name" value="PENTATRICOPEPTIDE REPEAT-CONTAINING PROTEIN"/>
    <property type="match status" value="1"/>
</dbReference>
<evidence type="ECO:0000256" key="2">
    <source>
        <dbReference type="ARBA" id="ARBA00022737"/>
    </source>
</evidence>
<comment type="caution">
    <text evidence="4">The sequence shown here is derived from an EMBL/GenBank/DDBJ whole genome shotgun (WGS) entry which is preliminary data.</text>
</comment>
<keyword evidence="2" id="KW-0677">Repeat</keyword>
<proteinExistence type="inferred from homology"/>
<accession>A0AAN7PUF3</accession>
<name>A0AAN7PUF3_9MYRT</name>
<comment type="similarity">
    <text evidence="1">Belongs to the PPR family. PCMP-H subfamily.</text>
</comment>
<feature type="repeat" description="PPR" evidence="3">
    <location>
        <begin position="189"/>
        <end position="223"/>
    </location>
</feature>
<dbReference type="Pfam" id="PF20431">
    <property type="entry name" value="E_motif"/>
    <property type="match status" value="1"/>
</dbReference>
<evidence type="ECO:0000256" key="3">
    <source>
        <dbReference type="PROSITE-ProRule" id="PRU00708"/>
    </source>
</evidence>
<dbReference type="Pfam" id="PF13041">
    <property type="entry name" value="PPR_2"/>
    <property type="match status" value="3"/>
</dbReference>
<protein>
    <recommendedName>
        <fullName evidence="6">Chlororespiratory reduction 4</fullName>
    </recommendedName>
</protein>
<sequence length="578" mass="65037">MQLTTAPLSMANVLERQPDLLDRISVLVDQLKGCCSRRELQSVFASMIKISADQDCFSMNQFISRCSSMSQSDLADSALAQIEEPNVFVYNAMIRGSVQCSRPLQALEQYRSMSRADVRPTSYTFSSLIKGCGLAKALRFGESVHGGIWKSGFNWHVFVQTALIEFYASFGGVAESRKVWDEIQDGGRDVFSWTTMISAYASAGDMLSARRLFDGMHERNTATWNALIDGYARSGDSISARSLFECMPVKDIISWTTMIACYTQEQRYQEAVAMFKGMIASGLIPDEVTMSTIISACAHLGSLDIGREIHYYIMQNQFQLDVFIGSSLIDMYSKCGSLERSLMVFYKLRERNLFCWNSLIEGLAVHGLAKGALLMFSKMESEKMNPNWITFVSILNACTHAGLVNEGQRWFMRMKEDYRITPRVEHYGCMVDLFSRAGLLEDALGLIRSMEFEPNAFIWGSLLGGCRVHRNLEIAQVCGDALMSLEPNNTGHHMLLVNMYAENNRWGEVVNMRRTMKGNGVEKEFPGQSWIEIGGETCQFAASDGNHAVSDQLFFFLKKLDAQIRLSNIDMHSICTNY</sequence>
<dbReference type="InterPro" id="IPR046848">
    <property type="entry name" value="E_motif"/>
</dbReference>
<organism evidence="4 5">
    <name type="scientific">Trapa incisa</name>
    <dbReference type="NCBI Taxonomy" id="236973"/>
    <lineage>
        <taxon>Eukaryota</taxon>
        <taxon>Viridiplantae</taxon>
        <taxon>Streptophyta</taxon>
        <taxon>Embryophyta</taxon>
        <taxon>Tracheophyta</taxon>
        <taxon>Spermatophyta</taxon>
        <taxon>Magnoliopsida</taxon>
        <taxon>eudicotyledons</taxon>
        <taxon>Gunneridae</taxon>
        <taxon>Pentapetalae</taxon>
        <taxon>rosids</taxon>
        <taxon>malvids</taxon>
        <taxon>Myrtales</taxon>
        <taxon>Lythraceae</taxon>
        <taxon>Trapa</taxon>
    </lineage>
</organism>
<dbReference type="InterPro" id="IPR046960">
    <property type="entry name" value="PPR_At4g14850-like_plant"/>
</dbReference>
<dbReference type="FunFam" id="1.25.40.10:FF:000184">
    <property type="entry name" value="Pentatricopeptide repeat-containing protein, chloroplastic"/>
    <property type="match status" value="1"/>
</dbReference>
<dbReference type="InterPro" id="IPR002885">
    <property type="entry name" value="PPR_rpt"/>
</dbReference>
<feature type="repeat" description="PPR" evidence="3">
    <location>
        <begin position="251"/>
        <end position="285"/>
    </location>
</feature>
<feature type="repeat" description="PPR" evidence="3">
    <location>
        <begin position="86"/>
        <end position="120"/>
    </location>
</feature>
<evidence type="ECO:0000313" key="4">
    <source>
        <dbReference type="EMBL" id="KAK4754081.1"/>
    </source>
</evidence>